<dbReference type="PANTHER" id="PTHR42894">
    <property type="entry name" value="N-(5'-PHOSPHORIBOSYL)ANTHRANILATE ISOMERASE"/>
    <property type="match status" value="1"/>
</dbReference>
<sequence length="217" mass="23460">MKSNTLKLRTRIKFCGFTRAQDAELAVSLGVDALGFVLVPGTPRFIKPEAAYSIRRNLPPLVSTVALFRNAEPAFVREALDALKPSIAQFHGDEDVAYCESFGIPYFKAVPMADPQDLTKLATIYASATALLLDGHDAKTMGGSGLTFDWGLVRAFDKPLILAGGLKHANVADGIAQLHPYAVDVSSGIEASPGIKDFEKMRAFARAVRHADQELNK</sequence>
<dbReference type="InterPro" id="IPR001240">
    <property type="entry name" value="PRAI_dom"/>
</dbReference>
<dbReference type="GO" id="GO:0000162">
    <property type="term" value="P:L-tryptophan biosynthetic process"/>
    <property type="evidence" value="ECO:0007669"/>
    <property type="project" value="UniProtKB-UniRule"/>
</dbReference>
<dbReference type="EC" id="5.3.1.24" evidence="3 9"/>
<dbReference type="Pfam" id="PF00697">
    <property type="entry name" value="PRAI"/>
    <property type="match status" value="1"/>
</dbReference>
<evidence type="ECO:0000256" key="3">
    <source>
        <dbReference type="ARBA" id="ARBA00012572"/>
    </source>
</evidence>
<dbReference type="SUPFAM" id="SSF51366">
    <property type="entry name" value="Ribulose-phoshate binding barrel"/>
    <property type="match status" value="1"/>
</dbReference>
<proteinExistence type="inferred from homology"/>
<gene>
    <name evidence="9" type="primary">trpF</name>
    <name evidence="11" type="ORF">CJD38_12565</name>
</gene>
<evidence type="ECO:0000256" key="6">
    <source>
        <dbReference type="ARBA" id="ARBA00022822"/>
    </source>
</evidence>
<name>A0A2T5MEV7_9GAMM</name>
<comment type="caution">
    <text evidence="11">The sequence shown here is derived from an EMBL/GenBank/DDBJ whole genome shotgun (WGS) entry which is preliminary data.</text>
</comment>
<comment type="similarity">
    <text evidence="9">Belongs to the TrpF family.</text>
</comment>
<evidence type="ECO:0000256" key="2">
    <source>
        <dbReference type="ARBA" id="ARBA00004664"/>
    </source>
</evidence>
<protein>
    <recommendedName>
        <fullName evidence="4 9">N-(5'-phosphoribosyl)anthranilate isomerase</fullName>
        <shortName evidence="9">PRAI</shortName>
        <ecNumber evidence="3 9">5.3.1.24</ecNumber>
    </recommendedName>
</protein>
<dbReference type="CDD" id="cd00405">
    <property type="entry name" value="PRAI"/>
    <property type="match status" value="1"/>
</dbReference>
<dbReference type="InterPro" id="IPR011060">
    <property type="entry name" value="RibuloseP-bd_barrel"/>
</dbReference>
<dbReference type="NCBIfam" id="NF002298">
    <property type="entry name" value="PRK01222.1-4"/>
    <property type="match status" value="1"/>
</dbReference>
<reference evidence="11 12" key="1">
    <citation type="submission" date="2018-04" db="EMBL/GenBank/DDBJ databases">
        <title>Novel species isolated from glacier.</title>
        <authorList>
            <person name="Liu Q."/>
            <person name="Xin Y.-H."/>
        </authorList>
    </citation>
    <scope>NUCLEOTIDE SEQUENCE [LARGE SCALE GENOMIC DNA]</scope>
    <source>
        <strain evidence="11 12">GT1R17</strain>
    </source>
</reference>
<dbReference type="Gene3D" id="3.20.20.70">
    <property type="entry name" value="Aldolase class I"/>
    <property type="match status" value="1"/>
</dbReference>
<evidence type="ECO:0000256" key="5">
    <source>
        <dbReference type="ARBA" id="ARBA00022605"/>
    </source>
</evidence>
<dbReference type="HAMAP" id="MF_00135">
    <property type="entry name" value="PRAI"/>
    <property type="match status" value="1"/>
</dbReference>
<dbReference type="OrthoDB" id="9796196at2"/>
<keyword evidence="6 9" id="KW-0822">Tryptophan biosynthesis</keyword>
<dbReference type="PANTHER" id="PTHR42894:SF1">
    <property type="entry name" value="N-(5'-PHOSPHORIBOSYL)ANTHRANILATE ISOMERASE"/>
    <property type="match status" value="1"/>
</dbReference>
<evidence type="ECO:0000313" key="11">
    <source>
        <dbReference type="EMBL" id="PTU31118.1"/>
    </source>
</evidence>
<dbReference type="EMBL" id="QANS01000004">
    <property type="protein sequence ID" value="PTU31118.1"/>
    <property type="molecule type" value="Genomic_DNA"/>
</dbReference>
<dbReference type="RefSeq" id="WP_107940705.1">
    <property type="nucleotide sequence ID" value="NZ_QANS01000004.1"/>
</dbReference>
<organism evidence="11 12">
    <name type="scientific">Stenotrophobium rhamnosiphilum</name>
    <dbReference type="NCBI Taxonomy" id="2029166"/>
    <lineage>
        <taxon>Bacteria</taxon>
        <taxon>Pseudomonadati</taxon>
        <taxon>Pseudomonadota</taxon>
        <taxon>Gammaproteobacteria</taxon>
        <taxon>Nevskiales</taxon>
        <taxon>Nevskiaceae</taxon>
        <taxon>Stenotrophobium</taxon>
    </lineage>
</organism>
<evidence type="ECO:0000259" key="10">
    <source>
        <dbReference type="Pfam" id="PF00697"/>
    </source>
</evidence>
<keyword evidence="8 9" id="KW-0413">Isomerase</keyword>
<evidence type="ECO:0000256" key="4">
    <source>
        <dbReference type="ARBA" id="ARBA00022272"/>
    </source>
</evidence>
<comment type="catalytic activity">
    <reaction evidence="1 9">
        <text>N-(5-phospho-beta-D-ribosyl)anthranilate = 1-(2-carboxyphenylamino)-1-deoxy-D-ribulose 5-phosphate</text>
        <dbReference type="Rhea" id="RHEA:21540"/>
        <dbReference type="ChEBI" id="CHEBI:18277"/>
        <dbReference type="ChEBI" id="CHEBI:58613"/>
        <dbReference type="EC" id="5.3.1.24"/>
    </reaction>
</comment>
<accession>A0A2T5MEV7</accession>
<dbReference type="InterPro" id="IPR013785">
    <property type="entry name" value="Aldolase_TIM"/>
</dbReference>
<dbReference type="AlphaFoldDB" id="A0A2T5MEV7"/>
<evidence type="ECO:0000256" key="8">
    <source>
        <dbReference type="ARBA" id="ARBA00023235"/>
    </source>
</evidence>
<dbReference type="UniPathway" id="UPA00035">
    <property type="reaction ID" value="UER00042"/>
</dbReference>
<feature type="domain" description="N-(5'phosphoribosyl) anthranilate isomerase (PRAI)" evidence="10">
    <location>
        <begin position="13"/>
        <end position="205"/>
    </location>
</feature>
<keyword evidence="7 9" id="KW-0057">Aromatic amino acid biosynthesis</keyword>
<dbReference type="GO" id="GO:0004640">
    <property type="term" value="F:phosphoribosylanthranilate isomerase activity"/>
    <property type="evidence" value="ECO:0007669"/>
    <property type="project" value="UniProtKB-UniRule"/>
</dbReference>
<evidence type="ECO:0000313" key="12">
    <source>
        <dbReference type="Proteomes" id="UP000244248"/>
    </source>
</evidence>
<evidence type="ECO:0000256" key="1">
    <source>
        <dbReference type="ARBA" id="ARBA00001164"/>
    </source>
</evidence>
<dbReference type="InterPro" id="IPR044643">
    <property type="entry name" value="TrpF_fam"/>
</dbReference>
<keyword evidence="12" id="KW-1185">Reference proteome</keyword>
<comment type="pathway">
    <text evidence="2 9">Amino-acid biosynthesis; L-tryptophan biosynthesis; L-tryptophan from chorismate: step 3/5.</text>
</comment>
<keyword evidence="5 9" id="KW-0028">Amino-acid biosynthesis</keyword>
<evidence type="ECO:0000256" key="9">
    <source>
        <dbReference type="HAMAP-Rule" id="MF_00135"/>
    </source>
</evidence>
<evidence type="ECO:0000256" key="7">
    <source>
        <dbReference type="ARBA" id="ARBA00023141"/>
    </source>
</evidence>
<dbReference type="Proteomes" id="UP000244248">
    <property type="component" value="Unassembled WGS sequence"/>
</dbReference>